<dbReference type="InterPro" id="IPR015199">
    <property type="entry name" value="DNA_pol_III_delta_C"/>
</dbReference>
<evidence type="ECO:0000256" key="2">
    <source>
        <dbReference type="ARBA" id="ARBA00014363"/>
    </source>
</evidence>
<dbReference type="Proteomes" id="UP000234343">
    <property type="component" value="Chromosome"/>
</dbReference>
<keyword evidence="6" id="KW-0239">DNA-directed DNA polymerase</keyword>
<name>A0A2H5FNM3_9GAMM</name>
<evidence type="ECO:0000313" key="9">
    <source>
        <dbReference type="EMBL" id="AUH73169.1"/>
    </source>
</evidence>
<dbReference type="EMBL" id="CP025491">
    <property type="protein sequence ID" value="AUH73169.1"/>
    <property type="molecule type" value="Genomic_DNA"/>
</dbReference>
<comment type="catalytic activity">
    <reaction evidence="7">
        <text>DNA(n) + a 2'-deoxyribonucleoside 5'-triphosphate = DNA(n+1) + diphosphate</text>
        <dbReference type="Rhea" id="RHEA:22508"/>
        <dbReference type="Rhea" id="RHEA-COMP:17339"/>
        <dbReference type="Rhea" id="RHEA-COMP:17340"/>
        <dbReference type="ChEBI" id="CHEBI:33019"/>
        <dbReference type="ChEBI" id="CHEBI:61560"/>
        <dbReference type="ChEBI" id="CHEBI:173112"/>
        <dbReference type="EC" id="2.7.7.7"/>
    </reaction>
</comment>
<proteinExistence type="predicted"/>
<dbReference type="PANTHER" id="PTHR11669">
    <property type="entry name" value="REPLICATION FACTOR C / DNA POLYMERASE III GAMMA-TAU SUBUNIT"/>
    <property type="match status" value="1"/>
</dbReference>
<dbReference type="GO" id="GO:0003677">
    <property type="term" value="F:DNA binding"/>
    <property type="evidence" value="ECO:0007669"/>
    <property type="project" value="InterPro"/>
</dbReference>
<organism evidence="9 10">
    <name type="scientific">Legionella sainthelensi</name>
    <dbReference type="NCBI Taxonomy" id="28087"/>
    <lineage>
        <taxon>Bacteria</taxon>
        <taxon>Pseudomonadati</taxon>
        <taxon>Pseudomonadota</taxon>
        <taxon>Gammaproteobacteria</taxon>
        <taxon>Legionellales</taxon>
        <taxon>Legionellaceae</taxon>
        <taxon>Legionella</taxon>
    </lineage>
</organism>
<keyword evidence="4" id="KW-0548">Nucleotidyltransferase</keyword>
<evidence type="ECO:0000256" key="5">
    <source>
        <dbReference type="ARBA" id="ARBA00022705"/>
    </source>
</evidence>
<dbReference type="InterPro" id="IPR027417">
    <property type="entry name" value="P-loop_NTPase"/>
</dbReference>
<evidence type="ECO:0000256" key="7">
    <source>
        <dbReference type="ARBA" id="ARBA00049244"/>
    </source>
</evidence>
<reference evidence="9 10" key="1">
    <citation type="submission" date="2017-12" db="EMBL/GenBank/DDBJ databases">
        <title>Legionella sainthelensi LA01-117, whole genome sequence of a clinical isolate from New Zealand.</title>
        <authorList>
            <person name="Cree S.L."/>
            <person name="Slow S."/>
            <person name="Kennedy M.A."/>
            <person name="Murdoch D.R."/>
            <person name="Biggs P.J."/>
            <person name="Anderson T."/>
        </authorList>
    </citation>
    <scope>NUCLEOTIDE SEQUENCE [LARGE SCALE GENOMIC DNA]</scope>
    <source>
        <strain evidence="9 10">LA01-117</strain>
    </source>
</reference>
<dbReference type="GO" id="GO:0006261">
    <property type="term" value="P:DNA-templated DNA replication"/>
    <property type="evidence" value="ECO:0007669"/>
    <property type="project" value="TreeGrafter"/>
</dbReference>
<dbReference type="SUPFAM" id="SSF52540">
    <property type="entry name" value="P-loop containing nucleoside triphosphate hydrolases"/>
    <property type="match status" value="1"/>
</dbReference>
<keyword evidence="5" id="KW-0235">DNA replication</keyword>
<dbReference type="GO" id="GO:0009360">
    <property type="term" value="C:DNA polymerase III complex"/>
    <property type="evidence" value="ECO:0007669"/>
    <property type="project" value="InterPro"/>
</dbReference>
<accession>A0A2H5FNM3</accession>
<dbReference type="AlphaFoldDB" id="A0A2H5FNM3"/>
<sequence>MIAYTQKEEKYLAQWNQIQLAWQKGRAPQGMLFVGSLDCALSEFIRKLSQFIFCKKEEKPCGECSDCRMALCSEHPDLKWIKSEKKGGSIKVDAIRELHNYAYLTPQRANHRLIVIESAERMNISAANSLLKILEEPAQHILFLLVAQQLSTVLPTILSRCQIMHFASYVDLSTLNFLQLGARYPQESEQMAIINQAEFVLDGLISVIKEQTHPCIVAAQWSQFEINILLWFLYLVYSQIQIIQINGMINAGRATQQLQSLATLLSPVIIFAQIDRINALQRKLSHNINVNQTLALEDLLLAIRGE</sequence>
<evidence type="ECO:0000256" key="1">
    <source>
        <dbReference type="ARBA" id="ARBA00012417"/>
    </source>
</evidence>
<gene>
    <name evidence="9" type="ORF">CAB17_14745</name>
</gene>
<evidence type="ECO:0000259" key="8">
    <source>
        <dbReference type="Pfam" id="PF09115"/>
    </source>
</evidence>
<keyword evidence="10" id="KW-1185">Reference proteome</keyword>
<dbReference type="EC" id="2.7.7.7" evidence="1"/>
<dbReference type="RefSeq" id="WP_101900712.1">
    <property type="nucleotide sequence ID" value="NZ_CP025491.2"/>
</dbReference>
<evidence type="ECO:0000313" key="10">
    <source>
        <dbReference type="Proteomes" id="UP000234343"/>
    </source>
</evidence>
<feature type="domain" description="DNA polymerase III delta subunit C-terminal" evidence="8">
    <location>
        <begin position="210"/>
        <end position="303"/>
    </location>
</feature>
<dbReference type="Pfam" id="PF09115">
    <property type="entry name" value="DNApol3-delta_C"/>
    <property type="match status" value="1"/>
</dbReference>
<dbReference type="KEGG" id="lsh:CAB17_14745"/>
<dbReference type="Pfam" id="PF13177">
    <property type="entry name" value="DNA_pol3_delta2"/>
    <property type="match status" value="1"/>
</dbReference>
<evidence type="ECO:0000256" key="6">
    <source>
        <dbReference type="ARBA" id="ARBA00022932"/>
    </source>
</evidence>
<dbReference type="PANTHER" id="PTHR11669:SF8">
    <property type="entry name" value="DNA POLYMERASE III SUBUNIT DELTA"/>
    <property type="match status" value="1"/>
</dbReference>
<dbReference type="GO" id="GO:0003887">
    <property type="term" value="F:DNA-directed DNA polymerase activity"/>
    <property type="evidence" value="ECO:0007669"/>
    <property type="project" value="UniProtKB-KW"/>
</dbReference>
<keyword evidence="3" id="KW-0808">Transferase</keyword>
<evidence type="ECO:0000256" key="4">
    <source>
        <dbReference type="ARBA" id="ARBA00022695"/>
    </source>
</evidence>
<protein>
    <recommendedName>
        <fullName evidence="2">DNA polymerase III subunit delta'</fullName>
        <ecNumber evidence="1">2.7.7.7</ecNumber>
    </recommendedName>
</protein>
<evidence type="ECO:0000256" key="3">
    <source>
        <dbReference type="ARBA" id="ARBA00022679"/>
    </source>
</evidence>
<dbReference type="InterPro" id="IPR050238">
    <property type="entry name" value="DNA_Rep/Repair_Clamp_Loader"/>
</dbReference>
<dbReference type="Gene3D" id="3.40.50.300">
    <property type="entry name" value="P-loop containing nucleotide triphosphate hydrolases"/>
    <property type="match status" value="1"/>
</dbReference>